<evidence type="ECO:0000313" key="10">
    <source>
        <dbReference type="Proteomes" id="UP000813463"/>
    </source>
</evidence>
<evidence type="ECO:0000259" key="9">
    <source>
        <dbReference type="Pfam" id="PF25795"/>
    </source>
</evidence>
<evidence type="ECO:0000256" key="6">
    <source>
        <dbReference type="ARBA" id="ARBA00022927"/>
    </source>
</evidence>
<sequence length="1050" mass="119834">MENLAQLEALCERLYKSQDSAERAYAENTLRCFSQDISCISQLEYILANARNPYAVLFASSSLLKQVTENILPLQLRLQIRNLVINYLASRSADLEHFVTTSLIQLVCRVTKFGWFDDDKFQEIVSDSVNFLNQQEAAHYAIGLKVLNHLVGEINQPTPGLSVLQNRKVANKFKDQALSQIYQISLTSLLGLKNDAQQKLQELALSLSLQCLSFDFMGVTVDESADEVGTLQTPISWRPVLEEPSTVQLYFDYYAVTSPPVSKLALECLVSLASVRRSFFTSPGTRMIFITSLMMGTKDILETGKGLNHHENYHELCRLLGRFKLNYQLSELVNVEAYSAWIGLVSDFTLKSLQSWKWTSSSIYYLLGLWSRMVTSLPYMKDNSANYRLDEFVPKILEGFVSSRFNSLQAGFSDDHSEDPLDKIELMQDQLEFFPYLFRYQYESCSTNLTNVIDPILQEYMEGTKLQEYVTSSNIAVVETKLAWLVHIVGAILRIKQYTGAESNEVIDANLSARVLQLINFMDTGSYVQRYGELSRQRLELAVLSFFQSFRKNYIGNEPLHASKLYVRLSELLGLHDHLLVLDVMVQKIAKNLKFCSESEEVLDQTLSLFLEMASGYTSGKFLLKLDSVQYITANHSREHFLFLKDYSCRRRTTFYYTIGSLLFVEDSIAKFKQAMDPFQQVFVNLESIPDPMFRDETVKYALVGLMRDLRGIAMATNSRKAYGFLFDWLYPTHMPLLLKAITTWIDSPEVTTSLLKFIAELVLNKAQRLTFDQCSPNGILLFREVSKLLVAYGSRILALPGQKDVYRTKYKGIWVSLAICSRSISGNYVNFGVFELYGDRALDDALDIAFKMILSIPAADILAYRKVSKAYFRFIDVLLSKLIKVVFNLEGTTFMNIIRSIHSGMKLLESDIVSQCASAIDLLVTFYFDHILMGESAATPALLKFAQHISDCADIFLDILKTMFEIVLFEDTPSQWGLSRPMLSLILLSEEMYTKFKTQIVASQPVDQQQHVLHCFDMLMEDVTRGLDSANRDRFTRNLGKFKKEFRGK</sequence>
<keyword evidence="4" id="KW-0813">Transport</keyword>
<comment type="similarity">
    <text evidence="3">Belongs to the exportin family.</text>
</comment>
<gene>
    <name evidence="11 12 13" type="primary">LOC110777637</name>
</gene>
<evidence type="ECO:0000256" key="5">
    <source>
        <dbReference type="ARBA" id="ARBA00022490"/>
    </source>
</evidence>
<dbReference type="GeneID" id="110777637"/>
<dbReference type="InterPro" id="IPR001494">
    <property type="entry name" value="Importin-beta_N"/>
</dbReference>
<dbReference type="RefSeq" id="XP_021837919.1">
    <property type="nucleotide sequence ID" value="XM_021982227.1"/>
</dbReference>
<reference evidence="11 12" key="2">
    <citation type="submission" date="2025-04" db="UniProtKB">
        <authorList>
            <consortium name="RefSeq"/>
        </authorList>
    </citation>
    <scope>IDENTIFICATION</scope>
</reference>
<proteinExistence type="inferred from homology"/>
<dbReference type="InterPro" id="IPR011989">
    <property type="entry name" value="ARM-like"/>
</dbReference>
<protein>
    <submittedName>
        <fullName evidence="11 12">Exportin-7-like isoform X1</fullName>
    </submittedName>
</protein>
<dbReference type="GO" id="GO:0005049">
    <property type="term" value="F:nuclear export signal receptor activity"/>
    <property type="evidence" value="ECO:0000318"/>
    <property type="project" value="GO_Central"/>
</dbReference>
<keyword evidence="10" id="KW-1185">Reference proteome</keyword>
<keyword evidence="7" id="KW-0539">Nucleus</keyword>
<evidence type="ECO:0000259" key="8">
    <source>
        <dbReference type="Pfam" id="PF03810"/>
    </source>
</evidence>
<dbReference type="OrthoDB" id="244158at2759"/>
<dbReference type="AlphaFoldDB" id="A0A9R0HVX4"/>
<dbReference type="RefSeq" id="XP_021837918.1">
    <property type="nucleotide sequence ID" value="XM_021982226.1"/>
</dbReference>
<evidence type="ECO:0000313" key="12">
    <source>
        <dbReference type="RefSeq" id="XP_021837918.1"/>
    </source>
</evidence>
<evidence type="ECO:0000256" key="1">
    <source>
        <dbReference type="ARBA" id="ARBA00004123"/>
    </source>
</evidence>
<feature type="domain" description="Exportin-7/Ran-binding protein 17 TPR repeats" evidence="9">
    <location>
        <begin position="410"/>
        <end position="651"/>
    </location>
</feature>
<dbReference type="RefSeq" id="XP_021837917.1">
    <property type="nucleotide sequence ID" value="XM_021982225.1"/>
</dbReference>
<dbReference type="FunFam" id="1.25.10.10:FF:000158">
    <property type="entry name" value="ARM repeat superfamily protein"/>
    <property type="match status" value="1"/>
</dbReference>
<evidence type="ECO:0000256" key="4">
    <source>
        <dbReference type="ARBA" id="ARBA00022448"/>
    </source>
</evidence>
<evidence type="ECO:0000256" key="3">
    <source>
        <dbReference type="ARBA" id="ARBA00009466"/>
    </source>
</evidence>
<keyword evidence="5" id="KW-0963">Cytoplasm</keyword>
<dbReference type="SUPFAM" id="SSF48371">
    <property type="entry name" value="ARM repeat"/>
    <property type="match status" value="1"/>
</dbReference>
<dbReference type="Pfam" id="PF25795">
    <property type="entry name" value="TPR_XPO7"/>
    <property type="match status" value="1"/>
</dbReference>
<accession>A0A9R0HVX4</accession>
<dbReference type="Proteomes" id="UP000813463">
    <property type="component" value="Chromosome 1"/>
</dbReference>
<reference evidence="10" key="1">
    <citation type="journal article" date="2021" name="Nat. Commun.">
        <title>Genomic analyses provide insights into spinach domestication and the genetic basis of agronomic traits.</title>
        <authorList>
            <person name="Cai X."/>
            <person name="Sun X."/>
            <person name="Xu C."/>
            <person name="Sun H."/>
            <person name="Wang X."/>
            <person name="Ge C."/>
            <person name="Zhang Z."/>
            <person name="Wang Q."/>
            <person name="Fei Z."/>
            <person name="Jiao C."/>
            <person name="Wang Q."/>
        </authorList>
    </citation>
    <scope>NUCLEOTIDE SEQUENCE [LARGE SCALE GENOMIC DNA]</scope>
    <source>
        <strain evidence="10">cv. Varoflay</strain>
    </source>
</reference>
<dbReference type="Pfam" id="PF03810">
    <property type="entry name" value="IBN_N"/>
    <property type="match status" value="1"/>
</dbReference>
<dbReference type="GO" id="GO:0005643">
    <property type="term" value="C:nuclear pore"/>
    <property type="evidence" value="ECO:0000318"/>
    <property type="project" value="GO_Central"/>
</dbReference>
<dbReference type="Gene3D" id="1.25.10.10">
    <property type="entry name" value="Leucine-rich Repeat Variant"/>
    <property type="match status" value="2"/>
</dbReference>
<evidence type="ECO:0000256" key="2">
    <source>
        <dbReference type="ARBA" id="ARBA00004496"/>
    </source>
</evidence>
<keyword evidence="6" id="KW-0653">Protein transport</keyword>
<evidence type="ECO:0000313" key="13">
    <source>
        <dbReference type="RefSeq" id="XP_021837919.1"/>
    </source>
</evidence>
<feature type="domain" description="Importin N-terminal" evidence="8">
    <location>
        <begin position="26"/>
        <end position="89"/>
    </location>
</feature>
<evidence type="ECO:0000313" key="11">
    <source>
        <dbReference type="RefSeq" id="XP_021837917.1"/>
    </source>
</evidence>
<dbReference type="PANTHER" id="PTHR12596">
    <property type="entry name" value="EXPORTIN 4,7-RELATED"/>
    <property type="match status" value="1"/>
</dbReference>
<comment type="subcellular location">
    <subcellularLocation>
        <location evidence="2">Cytoplasm</location>
    </subcellularLocation>
    <subcellularLocation>
        <location evidence="1">Nucleus</location>
    </subcellularLocation>
</comment>
<dbReference type="InterPro" id="IPR044189">
    <property type="entry name" value="XPO4/7-like"/>
</dbReference>
<dbReference type="GO" id="GO:0006611">
    <property type="term" value="P:protein export from nucleus"/>
    <property type="evidence" value="ECO:0000318"/>
    <property type="project" value="GO_Central"/>
</dbReference>
<dbReference type="InterPro" id="IPR016024">
    <property type="entry name" value="ARM-type_fold"/>
</dbReference>
<dbReference type="GO" id="GO:0031267">
    <property type="term" value="F:small GTPase binding"/>
    <property type="evidence" value="ECO:0007669"/>
    <property type="project" value="InterPro"/>
</dbReference>
<organism evidence="10 11">
    <name type="scientific">Spinacia oleracea</name>
    <name type="common">Spinach</name>
    <dbReference type="NCBI Taxonomy" id="3562"/>
    <lineage>
        <taxon>Eukaryota</taxon>
        <taxon>Viridiplantae</taxon>
        <taxon>Streptophyta</taxon>
        <taxon>Embryophyta</taxon>
        <taxon>Tracheophyta</taxon>
        <taxon>Spermatophyta</taxon>
        <taxon>Magnoliopsida</taxon>
        <taxon>eudicotyledons</taxon>
        <taxon>Gunneridae</taxon>
        <taxon>Pentapetalae</taxon>
        <taxon>Caryophyllales</taxon>
        <taxon>Chenopodiaceae</taxon>
        <taxon>Chenopodioideae</taxon>
        <taxon>Anserineae</taxon>
        <taxon>Spinacia</taxon>
    </lineage>
</organism>
<dbReference type="PANTHER" id="PTHR12596:SF2">
    <property type="entry name" value="EXPORTIN-7 ISOFORM X1"/>
    <property type="match status" value="1"/>
</dbReference>
<evidence type="ECO:0000256" key="7">
    <source>
        <dbReference type="ARBA" id="ARBA00023242"/>
    </source>
</evidence>
<dbReference type="InterPro" id="IPR057947">
    <property type="entry name" value="TPR_XPO7/RBP17"/>
</dbReference>
<name>A0A9R0HVX4_SPIOL</name>
<dbReference type="GO" id="GO:0005737">
    <property type="term" value="C:cytoplasm"/>
    <property type="evidence" value="ECO:0000318"/>
    <property type="project" value="GO_Central"/>
</dbReference>
<dbReference type="KEGG" id="soe:110777637"/>